<accession>A0A1B7N982</accession>
<reference evidence="2 3" key="1">
    <citation type="submission" date="2016-06" db="EMBL/GenBank/DDBJ databases">
        <title>Comparative genomics of the ectomycorrhizal sister species Rhizopogon vinicolor and Rhizopogon vesiculosus (Basidiomycota: Boletales) reveals a divergence of the mating type B locus.</title>
        <authorList>
            <consortium name="DOE Joint Genome Institute"/>
            <person name="Mujic A.B."/>
            <person name="Kuo A."/>
            <person name="Tritt A."/>
            <person name="Lipzen A."/>
            <person name="Chen C."/>
            <person name="Johnson J."/>
            <person name="Sharma A."/>
            <person name="Barry K."/>
            <person name="Grigoriev I.V."/>
            <person name="Spatafora J.W."/>
        </authorList>
    </citation>
    <scope>NUCLEOTIDE SEQUENCE [LARGE SCALE GENOMIC DNA]</scope>
    <source>
        <strain evidence="2 3">AM-OR11-026</strain>
    </source>
</reference>
<name>A0A1B7N982_9AGAM</name>
<dbReference type="InParanoid" id="A0A1B7N982"/>
<dbReference type="Proteomes" id="UP000092154">
    <property type="component" value="Unassembled WGS sequence"/>
</dbReference>
<dbReference type="AlphaFoldDB" id="A0A1B7N982"/>
<protein>
    <submittedName>
        <fullName evidence="2">Uncharacterized protein</fullName>
    </submittedName>
</protein>
<evidence type="ECO:0000256" key="1">
    <source>
        <dbReference type="SAM" id="MobiDB-lite"/>
    </source>
</evidence>
<dbReference type="EMBL" id="KV448181">
    <property type="protein sequence ID" value="OAX41421.1"/>
    <property type="molecule type" value="Genomic_DNA"/>
</dbReference>
<keyword evidence="3" id="KW-1185">Reference proteome</keyword>
<sequence>MKFPKMPSRRSSAQSELDSGVKRSTSAPPAMKECFPECIQLADGRRAERILCPRRSWDRTIQFYYNGHLGIPVGDIFRGKQVQDSQETVGIAGLSTVSLQWPGYDSPEMCDVGRVTVSSKTIQDLAVELCTALYSFYNRASKITPSVEDVPWTLFSQISLKDIVLGSIHFDAGVGVPDFYVLRM</sequence>
<organism evidence="2 3">
    <name type="scientific">Rhizopogon vinicolor AM-OR11-026</name>
    <dbReference type="NCBI Taxonomy" id="1314800"/>
    <lineage>
        <taxon>Eukaryota</taxon>
        <taxon>Fungi</taxon>
        <taxon>Dikarya</taxon>
        <taxon>Basidiomycota</taxon>
        <taxon>Agaricomycotina</taxon>
        <taxon>Agaricomycetes</taxon>
        <taxon>Agaricomycetidae</taxon>
        <taxon>Boletales</taxon>
        <taxon>Suillineae</taxon>
        <taxon>Rhizopogonaceae</taxon>
        <taxon>Rhizopogon</taxon>
    </lineage>
</organism>
<evidence type="ECO:0000313" key="2">
    <source>
        <dbReference type="EMBL" id="OAX41421.1"/>
    </source>
</evidence>
<gene>
    <name evidence="2" type="ORF">K503DRAFT_503028</name>
</gene>
<feature type="region of interest" description="Disordered" evidence="1">
    <location>
        <begin position="1"/>
        <end position="28"/>
    </location>
</feature>
<evidence type="ECO:0000313" key="3">
    <source>
        <dbReference type="Proteomes" id="UP000092154"/>
    </source>
</evidence>
<feature type="compositionally biased region" description="Polar residues" evidence="1">
    <location>
        <begin position="9"/>
        <end position="27"/>
    </location>
</feature>
<proteinExistence type="predicted"/>
<dbReference type="OrthoDB" id="2660931at2759"/>